<protein>
    <submittedName>
        <fullName evidence="1">Uncharacterized protein</fullName>
    </submittedName>
</protein>
<dbReference type="Proteomes" id="UP001367508">
    <property type="component" value="Unassembled WGS sequence"/>
</dbReference>
<evidence type="ECO:0000313" key="1">
    <source>
        <dbReference type="EMBL" id="KAK7322520.1"/>
    </source>
</evidence>
<sequence>MATGRVGGGFHIPRPRHPVSIAILAPVPAGFKILNPIPVPVRVRGNPPRTHTRLRVTKTGVLNYRVWCRLSMDNGRNIYQGNEPFSLTNSDMNDSKIQVSCKAD</sequence>
<reference evidence="1 2" key="1">
    <citation type="submission" date="2024-01" db="EMBL/GenBank/DDBJ databases">
        <title>The genomes of 5 underutilized Papilionoideae crops provide insights into root nodulation and disease resistanc.</title>
        <authorList>
            <person name="Jiang F."/>
        </authorList>
    </citation>
    <scope>NUCLEOTIDE SEQUENCE [LARGE SCALE GENOMIC DNA]</scope>
    <source>
        <strain evidence="1">LVBAO_FW01</strain>
        <tissue evidence="1">Leaves</tissue>
    </source>
</reference>
<keyword evidence="2" id="KW-1185">Reference proteome</keyword>
<accession>A0AAN9Q2Y8</accession>
<gene>
    <name evidence="1" type="ORF">VNO77_25903</name>
</gene>
<comment type="caution">
    <text evidence="1">The sequence shown here is derived from an EMBL/GenBank/DDBJ whole genome shotgun (WGS) entry which is preliminary data.</text>
</comment>
<dbReference type="AlphaFoldDB" id="A0AAN9Q2Y8"/>
<evidence type="ECO:0000313" key="2">
    <source>
        <dbReference type="Proteomes" id="UP001367508"/>
    </source>
</evidence>
<name>A0AAN9Q2Y8_CANGL</name>
<proteinExistence type="predicted"/>
<dbReference type="EMBL" id="JAYMYQ010000006">
    <property type="protein sequence ID" value="KAK7322520.1"/>
    <property type="molecule type" value="Genomic_DNA"/>
</dbReference>
<organism evidence="1 2">
    <name type="scientific">Canavalia gladiata</name>
    <name type="common">Sword bean</name>
    <name type="synonym">Dolichos gladiatus</name>
    <dbReference type="NCBI Taxonomy" id="3824"/>
    <lineage>
        <taxon>Eukaryota</taxon>
        <taxon>Viridiplantae</taxon>
        <taxon>Streptophyta</taxon>
        <taxon>Embryophyta</taxon>
        <taxon>Tracheophyta</taxon>
        <taxon>Spermatophyta</taxon>
        <taxon>Magnoliopsida</taxon>
        <taxon>eudicotyledons</taxon>
        <taxon>Gunneridae</taxon>
        <taxon>Pentapetalae</taxon>
        <taxon>rosids</taxon>
        <taxon>fabids</taxon>
        <taxon>Fabales</taxon>
        <taxon>Fabaceae</taxon>
        <taxon>Papilionoideae</taxon>
        <taxon>50 kb inversion clade</taxon>
        <taxon>NPAAA clade</taxon>
        <taxon>indigoferoid/millettioid clade</taxon>
        <taxon>Phaseoleae</taxon>
        <taxon>Canavalia</taxon>
    </lineage>
</organism>